<name>A0A1G2LDJ9_9BACT</name>
<dbReference type="InterPro" id="IPR050194">
    <property type="entry name" value="Glycosyltransferase_grp1"/>
</dbReference>
<feature type="transmembrane region" description="Helical" evidence="1">
    <location>
        <begin position="82"/>
        <end position="101"/>
    </location>
</feature>
<keyword evidence="1" id="KW-0472">Membrane</keyword>
<dbReference type="STRING" id="1802281.A3A44_01020"/>
<dbReference type="Proteomes" id="UP000178977">
    <property type="component" value="Unassembled WGS sequence"/>
</dbReference>
<dbReference type="EMBL" id="MHQT01000016">
    <property type="protein sequence ID" value="OHA09696.1"/>
    <property type="molecule type" value="Genomic_DNA"/>
</dbReference>
<comment type="caution">
    <text evidence="3">The sequence shown here is derived from an EMBL/GenBank/DDBJ whole genome shotgun (WGS) entry which is preliminary data.</text>
</comment>
<dbReference type="SUPFAM" id="SSF53756">
    <property type="entry name" value="UDP-Glycosyltransferase/glycogen phosphorylase"/>
    <property type="match status" value="1"/>
</dbReference>
<dbReference type="Pfam" id="PF13439">
    <property type="entry name" value="Glyco_transf_4"/>
    <property type="match status" value="1"/>
</dbReference>
<dbReference type="PANTHER" id="PTHR45947">
    <property type="entry name" value="SULFOQUINOVOSYL TRANSFERASE SQD2"/>
    <property type="match status" value="1"/>
</dbReference>
<dbReference type="InterPro" id="IPR028098">
    <property type="entry name" value="Glyco_trans_4-like_N"/>
</dbReference>
<evidence type="ECO:0000313" key="3">
    <source>
        <dbReference type="EMBL" id="OHA09696.1"/>
    </source>
</evidence>
<dbReference type="Pfam" id="PF13692">
    <property type="entry name" value="Glyco_trans_1_4"/>
    <property type="match status" value="1"/>
</dbReference>
<protein>
    <recommendedName>
        <fullName evidence="2">Glycosyltransferase subfamily 4-like N-terminal domain-containing protein</fullName>
    </recommendedName>
</protein>
<sequence>MNRPRIIYLTNARLPTEKAHGLATVKLSEAFAKAGADVIVIAPWRRNSLREDPFAYYGVEHVFRIVRFPSVDLLWLPFGKSLTFPIQLFSFSLVAALWLFFRYGMFGRMRDVVIFSHDHIPLFFVCLFAPNIFLDIHDYPTENVFFRRVLKRAIGCAVQTKQKIDGLVRNFGISREQIVYWPNGTDVERFRDIVPRSEAQKRLGIPAGRSIVLYTGSLQSWKGVDTLVRAAGLLPPSFQTYIVGGSPSEIAPLERLAPEAAVRFVGNRPWREMPLWLAAADILVLPNTGREEISRSWTSPMKLFEYMASGRPIVASDIPSIREIVDEAMAFLAAPDDPQAFASAIKAATNDRGGAALRARRAQAEAGRYTWVARAEAILELMRRLQFPGRHDTMPHEPGEPSGKVL</sequence>
<evidence type="ECO:0000313" key="4">
    <source>
        <dbReference type="Proteomes" id="UP000178977"/>
    </source>
</evidence>
<dbReference type="Gene3D" id="3.40.50.2000">
    <property type="entry name" value="Glycogen Phosphorylase B"/>
    <property type="match status" value="2"/>
</dbReference>
<evidence type="ECO:0000256" key="1">
    <source>
        <dbReference type="SAM" id="Phobius"/>
    </source>
</evidence>
<proteinExistence type="predicted"/>
<feature type="domain" description="Glycosyltransferase subfamily 4-like N-terminal" evidence="2">
    <location>
        <begin position="25"/>
        <end position="189"/>
    </location>
</feature>
<evidence type="ECO:0000259" key="2">
    <source>
        <dbReference type="Pfam" id="PF13439"/>
    </source>
</evidence>
<gene>
    <name evidence="3" type="ORF">A3A44_01020</name>
</gene>
<dbReference type="PANTHER" id="PTHR45947:SF3">
    <property type="entry name" value="SULFOQUINOVOSYL TRANSFERASE SQD2"/>
    <property type="match status" value="1"/>
</dbReference>
<dbReference type="AlphaFoldDB" id="A0A1G2LDJ9"/>
<organism evidence="3 4">
    <name type="scientific">Candidatus Sungbacteria bacterium RIFCSPLOWO2_01_FULL_60_25</name>
    <dbReference type="NCBI Taxonomy" id="1802281"/>
    <lineage>
        <taxon>Bacteria</taxon>
        <taxon>Candidatus Sungiibacteriota</taxon>
    </lineage>
</organism>
<accession>A0A1G2LDJ9</accession>
<dbReference type="GO" id="GO:0016757">
    <property type="term" value="F:glycosyltransferase activity"/>
    <property type="evidence" value="ECO:0007669"/>
    <property type="project" value="TreeGrafter"/>
</dbReference>
<keyword evidence="1" id="KW-1133">Transmembrane helix</keyword>
<keyword evidence="1" id="KW-0812">Transmembrane</keyword>
<reference evidence="3 4" key="1">
    <citation type="journal article" date="2016" name="Nat. Commun.">
        <title>Thousands of microbial genomes shed light on interconnected biogeochemical processes in an aquifer system.</title>
        <authorList>
            <person name="Anantharaman K."/>
            <person name="Brown C.T."/>
            <person name="Hug L.A."/>
            <person name="Sharon I."/>
            <person name="Castelle C.J."/>
            <person name="Probst A.J."/>
            <person name="Thomas B.C."/>
            <person name="Singh A."/>
            <person name="Wilkins M.J."/>
            <person name="Karaoz U."/>
            <person name="Brodie E.L."/>
            <person name="Williams K.H."/>
            <person name="Hubbard S.S."/>
            <person name="Banfield J.F."/>
        </authorList>
    </citation>
    <scope>NUCLEOTIDE SEQUENCE [LARGE SCALE GENOMIC DNA]</scope>
</reference>